<dbReference type="KEGG" id="bter:100649039"/>
<gene>
    <name evidence="3" type="primary">LOC100649039</name>
</gene>
<name>A0A9C6SQ96_BOMTE</name>
<organism evidence="2 3">
    <name type="scientific">Bombus terrestris</name>
    <name type="common">Buff-tailed bumblebee</name>
    <name type="synonym">Apis terrestris</name>
    <dbReference type="NCBI Taxonomy" id="30195"/>
    <lineage>
        <taxon>Eukaryota</taxon>
        <taxon>Metazoa</taxon>
        <taxon>Ecdysozoa</taxon>
        <taxon>Arthropoda</taxon>
        <taxon>Hexapoda</taxon>
        <taxon>Insecta</taxon>
        <taxon>Pterygota</taxon>
        <taxon>Neoptera</taxon>
        <taxon>Endopterygota</taxon>
        <taxon>Hymenoptera</taxon>
        <taxon>Apocrita</taxon>
        <taxon>Aculeata</taxon>
        <taxon>Apoidea</taxon>
        <taxon>Anthophila</taxon>
        <taxon>Apidae</taxon>
        <taxon>Bombus</taxon>
        <taxon>Bombus</taxon>
    </lineage>
</organism>
<evidence type="ECO:0000313" key="2">
    <source>
        <dbReference type="Proteomes" id="UP000835206"/>
    </source>
</evidence>
<feature type="region of interest" description="Disordered" evidence="1">
    <location>
        <begin position="102"/>
        <end position="130"/>
    </location>
</feature>
<dbReference type="OrthoDB" id="7698997at2759"/>
<dbReference type="GeneID" id="100649039"/>
<dbReference type="AlphaFoldDB" id="A0A9C6SQ96"/>
<accession>A0A9C6SQ96</accession>
<dbReference type="Proteomes" id="UP000835206">
    <property type="component" value="Chromosome 18"/>
</dbReference>
<keyword evidence="2" id="KW-1185">Reference proteome</keyword>
<feature type="compositionally biased region" description="Basic residues" evidence="1">
    <location>
        <begin position="102"/>
        <end position="116"/>
    </location>
</feature>
<reference evidence="3" key="1">
    <citation type="submission" date="2025-08" db="UniProtKB">
        <authorList>
            <consortium name="RefSeq"/>
        </authorList>
    </citation>
    <scope>IDENTIFICATION</scope>
</reference>
<sequence>MFNKVTIVHTGLLTAVKEMRFLMSQDVLYKSAIIEHCDQVARILCLAPFFSESTKDVSSICTTANRQYIEIIEAAWATTTYEPNNRQTKIIPQDILDKIREKRKGKAKWQKHRIRESKKTSKQTSKGNRK</sequence>
<evidence type="ECO:0000256" key="1">
    <source>
        <dbReference type="SAM" id="MobiDB-lite"/>
    </source>
</evidence>
<evidence type="ECO:0000313" key="3">
    <source>
        <dbReference type="RefSeq" id="XP_048269978.1"/>
    </source>
</evidence>
<protein>
    <submittedName>
        <fullName evidence="3">Uncharacterized protein LOC100649039</fullName>
    </submittedName>
</protein>
<proteinExistence type="predicted"/>
<dbReference type="RefSeq" id="XP_048269978.1">
    <property type="nucleotide sequence ID" value="XM_048414021.1"/>
</dbReference>